<comment type="caution">
    <text evidence="3">The sequence shown here is derived from an EMBL/GenBank/DDBJ whole genome shotgun (WGS) entry which is preliminary data.</text>
</comment>
<feature type="transmembrane region" description="Helical" evidence="2">
    <location>
        <begin position="7"/>
        <end position="30"/>
    </location>
</feature>
<protein>
    <recommendedName>
        <fullName evidence="5">Phage abortive infection protein</fullName>
    </recommendedName>
</protein>
<reference evidence="3 4" key="1">
    <citation type="submission" date="2023-05" db="EMBL/GenBank/DDBJ databases">
        <authorList>
            <person name="Zhang X."/>
        </authorList>
    </citation>
    <scope>NUCLEOTIDE SEQUENCE [LARGE SCALE GENOMIC DNA]</scope>
    <source>
        <strain evidence="3 4">DM2B3-1</strain>
    </source>
</reference>
<name>A0ABT7CYG4_9BACT</name>
<gene>
    <name evidence="3" type="ORF">QNI19_38040</name>
</gene>
<evidence type="ECO:0000256" key="2">
    <source>
        <dbReference type="SAM" id="Phobius"/>
    </source>
</evidence>
<evidence type="ECO:0000313" key="4">
    <source>
        <dbReference type="Proteomes" id="UP001228581"/>
    </source>
</evidence>
<dbReference type="Proteomes" id="UP001228581">
    <property type="component" value="Unassembled WGS sequence"/>
</dbReference>
<feature type="transmembrane region" description="Helical" evidence="2">
    <location>
        <begin position="42"/>
        <end position="61"/>
    </location>
</feature>
<dbReference type="RefSeq" id="WP_314005574.1">
    <property type="nucleotide sequence ID" value="NZ_JASJOT010000059.1"/>
</dbReference>
<keyword evidence="2" id="KW-1133">Transmembrane helix</keyword>
<evidence type="ECO:0000256" key="1">
    <source>
        <dbReference type="SAM" id="Coils"/>
    </source>
</evidence>
<organism evidence="3 4">
    <name type="scientific">Xanthocytophaga flava</name>
    <dbReference type="NCBI Taxonomy" id="3048013"/>
    <lineage>
        <taxon>Bacteria</taxon>
        <taxon>Pseudomonadati</taxon>
        <taxon>Bacteroidota</taxon>
        <taxon>Cytophagia</taxon>
        <taxon>Cytophagales</taxon>
        <taxon>Rhodocytophagaceae</taxon>
        <taxon>Xanthocytophaga</taxon>
    </lineage>
</organism>
<feature type="coiled-coil region" evidence="1">
    <location>
        <begin position="64"/>
        <end position="105"/>
    </location>
</feature>
<keyword evidence="4" id="KW-1185">Reference proteome</keyword>
<sequence>MKKPVDGVIIAFLFVIIISTIGCLLILILNFLEGIVIGDGQVAFPLIISAMGIVLATAVLLPRYTIKEQIRDNVENETKNLNNQVLNLNNQVLNLENQIRGLQGEKTKFEGFEKTIDSLSEKIDSQLKSLYTKEIANNQKESIKTDAHLSRIAAYSLFIDKKYYWSLGWSFRALKRYIKLSYFKYPSPGKYKKYIKSLISLIIKNIDQIQQIYNQAKKQHINSKVTDLLVDMIKGEYTNIQDDNEILETLRDLCKDIYDIYYNLSFDNKKSEIDDETARDILELINNRSYIIQSWICLLIEKKQEGTVENLVVEIRQGSSYSTNPDQIKKYKNLISKKFNTIYQEDNKQKILNDFGSSIADAKTKGELLDSTVD</sequence>
<keyword evidence="2" id="KW-0812">Transmembrane</keyword>
<evidence type="ECO:0000313" key="3">
    <source>
        <dbReference type="EMBL" id="MDJ1498793.1"/>
    </source>
</evidence>
<keyword evidence="2" id="KW-0472">Membrane</keyword>
<proteinExistence type="predicted"/>
<dbReference type="EMBL" id="JASJOT010000059">
    <property type="protein sequence ID" value="MDJ1498793.1"/>
    <property type="molecule type" value="Genomic_DNA"/>
</dbReference>
<evidence type="ECO:0008006" key="5">
    <source>
        <dbReference type="Google" id="ProtNLM"/>
    </source>
</evidence>
<dbReference type="PROSITE" id="PS51257">
    <property type="entry name" value="PROKAR_LIPOPROTEIN"/>
    <property type="match status" value="1"/>
</dbReference>
<keyword evidence="1" id="KW-0175">Coiled coil</keyword>
<accession>A0ABT7CYG4</accession>